<protein>
    <submittedName>
        <fullName evidence="2">Uncharacterized protein</fullName>
    </submittedName>
</protein>
<evidence type="ECO:0000313" key="2">
    <source>
        <dbReference type="EMBL" id="KAG9319412.1"/>
    </source>
</evidence>
<dbReference type="AlphaFoldDB" id="A0A9P7ZWC7"/>
<reference evidence="2" key="1">
    <citation type="submission" date="2021-07" db="EMBL/GenBank/DDBJ databases">
        <title>Draft genome of Mortierella alpina, strain LL118, isolated from an aspen leaf litter sample.</title>
        <authorList>
            <person name="Yang S."/>
            <person name="Vinatzer B.A."/>
        </authorList>
    </citation>
    <scope>NUCLEOTIDE SEQUENCE</scope>
    <source>
        <strain evidence="2">LL118</strain>
    </source>
</reference>
<comment type="caution">
    <text evidence="2">The sequence shown here is derived from an EMBL/GenBank/DDBJ whole genome shotgun (WGS) entry which is preliminary data.</text>
</comment>
<evidence type="ECO:0000313" key="3">
    <source>
        <dbReference type="Proteomes" id="UP000717515"/>
    </source>
</evidence>
<keyword evidence="1" id="KW-0732">Signal</keyword>
<dbReference type="Proteomes" id="UP000717515">
    <property type="component" value="Unassembled WGS sequence"/>
</dbReference>
<feature type="chain" id="PRO_5040368547" evidence="1">
    <location>
        <begin position="24"/>
        <end position="97"/>
    </location>
</feature>
<proteinExistence type="predicted"/>
<dbReference type="EMBL" id="JAIFTL010000462">
    <property type="protein sequence ID" value="KAG9319412.1"/>
    <property type="molecule type" value="Genomic_DNA"/>
</dbReference>
<sequence length="97" mass="10433">MRMKISLTVATIAAVALASSAEAIRVCRSVLQDDNTCAYECKNGDPADGKWCSSLQKRLISDGADCWGDCNSGNGYQFWCNKSSISPTPNSVCGRYV</sequence>
<feature type="signal peptide" evidence="1">
    <location>
        <begin position="1"/>
        <end position="23"/>
    </location>
</feature>
<organism evidence="2 3">
    <name type="scientific">Mortierella alpina</name>
    <name type="common">Oleaginous fungus</name>
    <name type="synonym">Mortierella renispora</name>
    <dbReference type="NCBI Taxonomy" id="64518"/>
    <lineage>
        <taxon>Eukaryota</taxon>
        <taxon>Fungi</taxon>
        <taxon>Fungi incertae sedis</taxon>
        <taxon>Mucoromycota</taxon>
        <taxon>Mortierellomycotina</taxon>
        <taxon>Mortierellomycetes</taxon>
        <taxon>Mortierellales</taxon>
        <taxon>Mortierellaceae</taxon>
        <taxon>Mortierella</taxon>
    </lineage>
</organism>
<name>A0A9P7ZWC7_MORAP</name>
<accession>A0A9P7ZWC7</accession>
<evidence type="ECO:0000256" key="1">
    <source>
        <dbReference type="SAM" id="SignalP"/>
    </source>
</evidence>
<gene>
    <name evidence="2" type="ORF">KVV02_007561</name>
</gene>